<gene>
    <name evidence="1" type="ORF">RUM44_005498</name>
</gene>
<evidence type="ECO:0000313" key="2">
    <source>
        <dbReference type="Proteomes" id="UP001359485"/>
    </source>
</evidence>
<dbReference type="Proteomes" id="UP001359485">
    <property type="component" value="Unassembled WGS sequence"/>
</dbReference>
<name>A0ABR1AF48_POLSC</name>
<sequence length="454" mass="50966">MYSDKNLVLPNVLCADFTCSSTFHSTDFSGNFPDITTYQSNGYIYEVKNKIIIGCLDVKGEVVKSLSVFYLGENHTHRRYYLALSTLGTLLVIGRNDTDLQIIGSHKNVKEYRIFDFKALGYPQIEVSFLDSTTSILNSSGCICKTTTGTPKTTSFNFKHSHLVTSMEEKLQMVNAHINELKHESVEIMRNLFDKKTVLSAHDTSPTVPVKVSSWSDRSTCSGLTIVKTWIKSLGKSLIIGIRFINKSHRILKDVHLVLSGKKIKRFTYCFFKISGDSDLLERSECFLLPRQELLVVGVLKMPALTLESSLSVKCSLGCPTFKTSITVDTLSVKAVDVITGCKRGFLSADDIMAVVITHEEVNLLVDTENFEQDLVTPALMNLGFQGCECRGWEFHYNRTIEMGIVLSKHRTRPTVYNLTAYTRDRSLLFLLVNALYSLLPEKTTIGVHRVTGF</sequence>
<keyword evidence="2" id="KW-1185">Reference proteome</keyword>
<protein>
    <submittedName>
        <fullName evidence="1">Uncharacterized protein</fullName>
    </submittedName>
</protein>
<dbReference type="EMBL" id="JAWJWF010000052">
    <property type="protein sequence ID" value="KAK6617167.1"/>
    <property type="molecule type" value="Genomic_DNA"/>
</dbReference>
<evidence type="ECO:0000313" key="1">
    <source>
        <dbReference type="EMBL" id="KAK6617167.1"/>
    </source>
</evidence>
<reference evidence="1 2" key="1">
    <citation type="submission" date="2023-09" db="EMBL/GenBank/DDBJ databases">
        <title>Genomes of two closely related lineages of the louse Polyplax serrata with different host specificities.</title>
        <authorList>
            <person name="Martinu J."/>
            <person name="Tarabai H."/>
            <person name="Stefka J."/>
            <person name="Hypsa V."/>
        </authorList>
    </citation>
    <scope>NUCLEOTIDE SEQUENCE [LARGE SCALE GENOMIC DNA]</scope>
    <source>
        <strain evidence="1">98ZLc_SE</strain>
    </source>
</reference>
<proteinExistence type="predicted"/>
<organism evidence="1 2">
    <name type="scientific">Polyplax serrata</name>
    <name type="common">Common mouse louse</name>
    <dbReference type="NCBI Taxonomy" id="468196"/>
    <lineage>
        <taxon>Eukaryota</taxon>
        <taxon>Metazoa</taxon>
        <taxon>Ecdysozoa</taxon>
        <taxon>Arthropoda</taxon>
        <taxon>Hexapoda</taxon>
        <taxon>Insecta</taxon>
        <taxon>Pterygota</taxon>
        <taxon>Neoptera</taxon>
        <taxon>Paraneoptera</taxon>
        <taxon>Psocodea</taxon>
        <taxon>Troctomorpha</taxon>
        <taxon>Phthiraptera</taxon>
        <taxon>Anoplura</taxon>
        <taxon>Polyplacidae</taxon>
        <taxon>Polyplax</taxon>
    </lineage>
</organism>
<accession>A0ABR1AF48</accession>
<comment type="caution">
    <text evidence="1">The sequence shown here is derived from an EMBL/GenBank/DDBJ whole genome shotgun (WGS) entry which is preliminary data.</text>
</comment>